<evidence type="ECO:0000259" key="2">
    <source>
        <dbReference type="Pfam" id="PF26632"/>
    </source>
</evidence>
<dbReference type="Proteomes" id="UP000807469">
    <property type="component" value="Unassembled WGS sequence"/>
</dbReference>
<dbReference type="EMBL" id="MU155208">
    <property type="protein sequence ID" value="KAF9479653.1"/>
    <property type="molecule type" value="Genomic_DNA"/>
</dbReference>
<feature type="region of interest" description="Disordered" evidence="1">
    <location>
        <begin position="244"/>
        <end position="313"/>
    </location>
</feature>
<organism evidence="3 4">
    <name type="scientific">Pholiota conissans</name>
    <dbReference type="NCBI Taxonomy" id="109636"/>
    <lineage>
        <taxon>Eukaryota</taxon>
        <taxon>Fungi</taxon>
        <taxon>Dikarya</taxon>
        <taxon>Basidiomycota</taxon>
        <taxon>Agaricomycotina</taxon>
        <taxon>Agaricomycetes</taxon>
        <taxon>Agaricomycetidae</taxon>
        <taxon>Agaricales</taxon>
        <taxon>Agaricineae</taxon>
        <taxon>Strophariaceae</taxon>
        <taxon>Pholiota</taxon>
    </lineage>
</organism>
<proteinExistence type="predicted"/>
<feature type="domain" description="DUF8205" evidence="2">
    <location>
        <begin position="115"/>
        <end position="237"/>
    </location>
</feature>
<evidence type="ECO:0000256" key="1">
    <source>
        <dbReference type="SAM" id="MobiDB-lite"/>
    </source>
</evidence>
<dbReference type="AlphaFoldDB" id="A0A9P5Z2S0"/>
<protein>
    <recommendedName>
        <fullName evidence="2">DUF8205 domain-containing protein</fullName>
    </recommendedName>
</protein>
<evidence type="ECO:0000313" key="4">
    <source>
        <dbReference type="Proteomes" id="UP000807469"/>
    </source>
</evidence>
<dbReference type="InterPro" id="IPR058518">
    <property type="entry name" value="DUF8205"/>
</dbReference>
<dbReference type="OrthoDB" id="2900625at2759"/>
<accession>A0A9P5Z2S0</accession>
<feature type="compositionally biased region" description="Low complexity" evidence="1">
    <location>
        <begin position="289"/>
        <end position="300"/>
    </location>
</feature>
<gene>
    <name evidence="3" type="ORF">BDN70DRAFT_932373</name>
</gene>
<feature type="compositionally biased region" description="Polar residues" evidence="1">
    <location>
        <begin position="301"/>
        <end position="313"/>
    </location>
</feature>
<comment type="caution">
    <text evidence="3">The sequence shown here is derived from an EMBL/GenBank/DDBJ whole genome shotgun (WGS) entry which is preliminary data.</text>
</comment>
<reference evidence="3" key="1">
    <citation type="submission" date="2020-11" db="EMBL/GenBank/DDBJ databases">
        <authorList>
            <consortium name="DOE Joint Genome Institute"/>
            <person name="Ahrendt S."/>
            <person name="Riley R."/>
            <person name="Andreopoulos W."/>
            <person name="Labutti K."/>
            <person name="Pangilinan J."/>
            <person name="Ruiz-Duenas F.J."/>
            <person name="Barrasa J.M."/>
            <person name="Sanchez-Garcia M."/>
            <person name="Camarero S."/>
            <person name="Miyauchi S."/>
            <person name="Serrano A."/>
            <person name="Linde D."/>
            <person name="Babiker R."/>
            <person name="Drula E."/>
            <person name="Ayuso-Fernandez I."/>
            <person name="Pacheco R."/>
            <person name="Padilla G."/>
            <person name="Ferreira P."/>
            <person name="Barriuso J."/>
            <person name="Kellner H."/>
            <person name="Castanera R."/>
            <person name="Alfaro M."/>
            <person name="Ramirez L."/>
            <person name="Pisabarro A.G."/>
            <person name="Kuo A."/>
            <person name="Tritt A."/>
            <person name="Lipzen A."/>
            <person name="He G."/>
            <person name="Yan M."/>
            <person name="Ng V."/>
            <person name="Cullen D."/>
            <person name="Martin F."/>
            <person name="Rosso M.-N."/>
            <person name="Henrissat B."/>
            <person name="Hibbett D."/>
            <person name="Martinez A.T."/>
            <person name="Grigoriev I.V."/>
        </authorList>
    </citation>
    <scope>NUCLEOTIDE SEQUENCE</scope>
    <source>
        <strain evidence="3">CIRM-BRFM 674</strain>
    </source>
</reference>
<evidence type="ECO:0000313" key="3">
    <source>
        <dbReference type="EMBL" id="KAF9479653.1"/>
    </source>
</evidence>
<sequence length="313" mass="34965">MSSLTDLAQEIVALNNSKRDIKERSKALVSLVVCSYCGICQPEGVVFKRARHHHIAQENAKKTIGLIIPFNIAAVLEFGLDKKPPVLDRPLAAYCRLTMVSPNSDYATDMLSGSMTSSHISQETKGMLQIETFETAKNISSWTNWVNMDLWKNMRAEKPLCRGITIVVVEFDVQDSCHTISLPIAIADFAIHLVRNRETARLDDGRLMPYTVTECVKVINQHIREDERNKFLLKKSMIYLPRESSVPGSKVEGQSENVDEASVDVGTLMWRDNRRRRVGNKGRPGSERPSSSISATATSPQEWSSADENLSSA</sequence>
<dbReference type="Pfam" id="PF26632">
    <property type="entry name" value="DUF8205"/>
    <property type="match status" value="1"/>
</dbReference>
<name>A0A9P5Z2S0_9AGAR</name>
<keyword evidence="4" id="KW-1185">Reference proteome</keyword>